<protein>
    <submittedName>
        <fullName evidence="2">Acyl dehydratase</fullName>
    </submittedName>
</protein>
<accession>A0A1H6IDC3</accession>
<sequence length="168" mass="18371">MSFATPADNRYFEDYLPGSVHRCGEIAVEEDEVLAFARRFDPQSFHVDPEAAAQGPFGGLIASGWHTAGLMMRLLAEHYLSSVASLASPGIDHLRWLRPVRPGDDLAVTVTVLEAVASRSKPDRGIVTSAIEVVNQHGEPVMTMKAVNMIMRRPTEQRDLLSAAGQNM</sequence>
<dbReference type="OrthoDB" id="9797938at2"/>
<dbReference type="Gene3D" id="3.10.129.10">
    <property type="entry name" value="Hotdog Thioesterase"/>
    <property type="match status" value="1"/>
</dbReference>
<dbReference type="InterPro" id="IPR029069">
    <property type="entry name" value="HotDog_dom_sf"/>
</dbReference>
<evidence type="ECO:0000313" key="3">
    <source>
        <dbReference type="Proteomes" id="UP000182983"/>
    </source>
</evidence>
<dbReference type="PANTHER" id="PTHR43664">
    <property type="entry name" value="MONOAMINE OXIDASE-RELATED"/>
    <property type="match status" value="1"/>
</dbReference>
<evidence type="ECO:0000313" key="2">
    <source>
        <dbReference type="EMBL" id="SEH44227.1"/>
    </source>
</evidence>
<dbReference type="SUPFAM" id="SSF54637">
    <property type="entry name" value="Thioesterase/thiol ester dehydrase-isomerase"/>
    <property type="match status" value="1"/>
</dbReference>
<dbReference type="Pfam" id="PF01575">
    <property type="entry name" value="MaoC_dehydratas"/>
    <property type="match status" value="1"/>
</dbReference>
<dbReference type="EMBL" id="FNWO01000009">
    <property type="protein sequence ID" value="SEH44227.1"/>
    <property type="molecule type" value="Genomic_DNA"/>
</dbReference>
<organism evidence="2 3">
    <name type="scientific">Magnetospirillum fulvum</name>
    <name type="common">Rhodospirillum fulvum</name>
    <dbReference type="NCBI Taxonomy" id="1082"/>
    <lineage>
        <taxon>Bacteria</taxon>
        <taxon>Pseudomonadati</taxon>
        <taxon>Pseudomonadota</taxon>
        <taxon>Alphaproteobacteria</taxon>
        <taxon>Rhodospirillales</taxon>
        <taxon>Rhodospirillaceae</taxon>
        <taxon>Magnetospirillum</taxon>
    </lineage>
</organism>
<keyword evidence="3" id="KW-1185">Reference proteome</keyword>
<dbReference type="RefSeq" id="WP_074768753.1">
    <property type="nucleotide sequence ID" value="NZ_FNWO01000009.1"/>
</dbReference>
<dbReference type="PANTHER" id="PTHR43664:SF1">
    <property type="entry name" value="BETA-METHYLMALYL-COA DEHYDRATASE"/>
    <property type="match status" value="1"/>
</dbReference>
<dbReference type="InterPro" id="IPR052342">
    <property type="entry name" value="MCH/BMMD"/>
</dbReference>
<dbReference type="Proteomes" id="UP000182983">
    <property type="component" value="Unassembled WGS sequence"/>
</dbReference>
<proteinExistence type="predicted"/>
<dbReference type="InterPro" id="IPR002539">
    <property type="entry name" value="MaoC-like_dom"/>
</dbReference>
<name>A0A1H6IDC3_MAGFU</name>
<dbReference type="CDD" id="cd03454">
    <property type="entry name" value="YdeM"/>
    <property type="match status" value="1"/>
</dbReference>
<gene>
    <name evidence="2" type="ORF">SAMN04244559_02347</name>
</gene>
<reference evidence="3" key="1">
    <citation type="submission" date="2016-10" db="EMBL/GenBank/DDBJ databases">
        <authorList>
            <person name="Varghese N."/>
            <person name="Submissions S."/>
        </authorList>
    </citation>
    <scope>NUCLEOTIDE SEQUENCE [LARGE SCALE GENOMIC DNA]</scope>
    <source>
        <strain evidence="3">DSM 13234</strain>
    </source>
</reference>
<dbReference type="AlphaFoldDB" id="A0A1H6IDC3"/>
<feature type="domain" description="MaoC-like" evidence="1">
    <location>
        <begin position="25"/>
        <end position="126"/>
    </location>
</feature>
<evidence type="ECO:0000259" key="1">
    <source>
        <dbReference type="Pfam" id="PF01575"/>
    </source>
</evidence>